<dbReference type="EMBL" id="QVIG01000001">
    <property type="protein sequence ID" value="RGD57773.1"/>
    <property type="molecule type" value="Genomic_DNA"/>
</dbReference>
<evidence type="ECO:0000256" key="1">
    <source>
        <dbReference type="SAM" id="Phobius"/>
    </source>
</evidence>
<feature type="transmembrane region" description="Helical" evidence="1">
    <location>
        <begin position="183"/>
        <end position="204"/>
    </location>
</feature>
<accession>A0A372ZPI2</accession>
<feature type="transmembrane region" description="Helical" evidence="1">
    <location>
        <begin position="89"/>
        <end position="113"/>
    </location>
</feature>
<feature type="transmembrane region" description="Helical" evidence="1">
    <location>
        <begin position="153"/>
        <end position="171"/>
    </location>
</feature>
<name>A0A372ZPI2_9ACTN</name>
<evidence type="ECO:0000313" key="3">
    <source>
        <dbReference type="Proteomes" id="UP000263377"/>
    </source>
</evidence>
<keyword evidence="1" id="KW-1133">Transmembrane helix</keyword>
<feature type="transmembrane region" description="Helical" evidence="1">
    <location>
        <begin position="297"/>
        <end position="316"/>
    </location>
</feature>
<keyword evidence="1" id="KW-0472">Membrane</keyword>
<dbReference type="RefSeq" id="WP_117486512.1">
    <property type="nucleotide sequence ID" value="NZ_QVIG01000001.1"/>
</dbReference>
<reference evidence="2 3" key="1">
    <citation type="submission" date="2018-08" db="EMBL/GenBank/DDBJ databases">
        <title>Diversity &amp; Physiological Properties of Lignin-Decomposing Actinobacteria from Soil.</title>
        <authorList>
            <person name="Roh S.G."/>
            <person name="Kim S.B."/>
        </authorList>
    </citation>
    <scope>NUCLEOTIDE SEQUENCE [LARGE SCALE GENOMIC DNA]</scope>
    <source>
        <strain evidence="2 3">MMS17-GH009</strain>
    </source>
</reference>
<evidence type="ECO:0000313" key="2">
    <source>
        <dbReference type="EMBL" id="RGD57773.1"/>
    </source>
</evidence>
<sequence length="335" mass="34549">MTAHQDHQDHQNHQEQGREGRLATHLLRRALALYPASYGTHALAEVADHAERRVRTASPLAALREVADVAGHGVRVRLGLVSHRPAGRALATAAPLATALAGGYAAVHLYWAVRAATDPDGGMRVGSLGATMALLVPAVLMAVAALTGRWTAARALAAATVVAPLLVLLAGPELPGAHARGPLTYSLVGPDTVLFALNALVLLAAPPDRTTRPRSAVPWAVVLTTTAADVALVLVSGPGEGVFFRTGFPLVAPVVVGAAVACTTRTVRSAALTAVVLGVPPVVAPTLTGYYVMNATAVLFLVVLFTIGYAVALAAVRLTGRFGPRTGPRTDPQQP</sequence>
<dbReference type="AlphaFoldDB" id="A0A372ZPI2"/>
<protein>
    <submittedName>
        <fullName evidence="2">Uncharacterized protein</fullName>
    </submittedName>
</protein>
<gene>
    <name evidence="2" type="ORF">DR950_08210</name>
</gene>
<organism evidence="2 3">
    <name type="scientific">Kitasatospora xanthocidica</name>
    <dbReference type="NCBI Taxonomy" id="83382"/>
    <lineage>
        <taxon>Bacteria</taxon>
        <taxon>Bacillati</taxon>
        <taxon>Actinomycetota</taxon>
        <taxon>Actinomycetes</taxon>
        <taxon>Kitasatosporales</taxon>
        <taxon>Streptomycetaceae</taxon>
        <taxon>Kitasatospora</taxon>
    </lineage>
</organism>
<comment type="caution">
    <text evidence="2">The sequence shown here is derived from an EMBL/GenBank/DDBJ whole genome shotgun (WGS) entry which is preliminary data.</text>
</comment>
<proteinExistence type="predicted"/>
<feature type="transmembrane region" description="Helical" evidence="1">
    <location>
        <begin position="270"/>
        <end position="291"/>
    </location>
</feature>
<feature type="transmembrane region" description="Helical" evidence="1">
    <location>
        <begin position="216"/>
        <end position="236"/>
    </location>
</feature>
<feature type="transmembrane region" description="Helical" evidence="1">
    <location>
        <begin position="125"/>
        <end position="146"/>
    </location>
</feature>
<keyword evidence="3" id="KW-1185">Reference proteome</keyword>
<feature type="transmembrane region" description="Helical" evidence="1">
    <location>
        <begin position="242"/>
        <end position="263"/>
    </location>
</feature>
<dbReference type="Proteomes" id="UP000263377">
    <property type="component" value="Unassembled WGS sequence"/>
</dbReference>
<keyword evidence="1" id="KW-0812">Transmembrane</keyword>